<evidence type="ECO:0000256" key="1">
    <source>
        <dbReference type="SAM" id="MobiDB-lite"/>
    </source>
</evidence>
<organism evidence="2 3">
    <name type="scientific">Kibdelosporangium philippinense</name>
    <dbReference type="NCBI Taxonomy" id="211113"/>
    <lineage>
        <taxon>Bacteria</taxon>
        <taxon>Bacillati</taxon>
        <taxon>Actinomycetota</taxon>
        <taxon>Actinomycetes</taxon>
        <taxon>Pseudonocardiales</taxon>
        <taxon>Pseudonocardiaceae</taxon>
        <taxon>Kibdelosporangium</taxon>
    </lineage>
</organism>
<evidence type="ECO:0000313" key="3">
    <source>
        <dbReference type="Proteomes" id="UP001521150"/>
    </source>
</evidence>
<feature type="region of interest" description="Disordered" evidence="1">
    <location>
        <begin position="1"/>
        <end position="20"/>
    </location>
</feature>
<gene>
    <name evidence="2" type="ORF">LWC34_34125</name>
</gene>
<dbReference type="Pfam" id="PF12900">
    <property type="entry name" value="Pyridox_ox_2"/>
    <property type="match status" value="1"/>
</dbReference>
<comment type="caution">
    <text evidence="2">The sequence shown here is derived from an EMBL/GenBank/DDBJ whole genome shotgun (WGS) entry which is preliminary data.</text>
</comment>
<dbReference type="Proteomes" id="UP001521150">
    <property type="component" value="Unassembled WGS sequence"/>
</dbReference>
<dbReference type="Gene3D" id="2.30.110.10">
    <property type="entry name" value="Electron Transport, Fmn-binding Protein, Chain A"/>
    <property type="match status" value="1"/>
</dbReference>
<accession>A0ABS8ZK60</accession>
<dbReference type="InterPro" id="IPR024747">
    <property type="entry name" value="Pyridox_Oxase-rel"/>
</dbReference>
<keyword evidence="3" id="KW-1185">Reference proteome</keyword>
<protein>
    <submittedName>
        <fullName evidence="2">Pyridoxamine 5'-phosphate oxidase family protein</fullName>
    </submittedName>
</protein>
<evidence type="ECO:0000313" key="2">
    <source>
        <dbReference type="EMBL" id="MCE7007824.1"/>
    </source>
</evidence>
<name>A0ABS8ZK60_9PSEU</name>
<dbReference type="PANTHER" id="PTHR34071:SF2">
    <property type="entry name" value="FLAVIN-NUCLEOTIDE-BINDING PROTEIN"/>
    <property type="match status" value="1"/>
</dbReference>
<dbReference type="SUPFAM" id="SSF50475">
    <property type="entry name" value="FMN-binding split barrel"/>
    <property type="match status" value="1"/>
</dbReference>
<dbReference type="RefSeq" id="WP_233729382.1">
    <property type="nucleotide sequence ID" value="NZ_JAJVCN010000003.1"/>
</dbReference>
<proteinExistence type="predicted"/>
<dbReference type="PANTHER" id="PTHR34071">
    <property type="entry name" value="5-NITROIMIDAZOLE ANTIBIOTICS RESISTANCE PROTEIN, NIMA-FAMILY-RELATED PROTEIN-RELATED"/>
    <property type="match status" value="1"/>
</dbReference>
<sequence>MPKTLVAVTRPQLSPTPRSTIKRGKKRAVTGRAALDAILDAGIICHLSVVVDGSPLVLPTGYGRDGETLYLHGSTGALSLRSALANEICVAVTLLDGIVYARSVFHFSANYRSAVIHGPARLVESTEERLHGLRVLTEHMAPGSWEHCRQPNPKELAKTTVLALSLDEAAVKVRSGGPGDEPEDVFEDSAWAGVLPLTQQWGSPVPSDDLSAGWEIPAHVRDRSASHG</sequence>
<dbReference type="InterPro" id="IPR012349">
    <property type="entry name" value="Split_barrel_FMN-bd"/>
</dbReference>
<reference evidence="2 3" key="1">
    <citation type="submission" date="2021-12" db="EMBL/GenBank/DDBJ databases">
        <title>Genome sequence of Kibdelosporangium philippinense ATCC 49844.</title>
        <authorList>
            <person name="Fedorov E.A."/>
            <person name="Omeragic M."/>
            <person name="Shalygina K.F."/>
            <person name="Maclea K.S."/>
        </authorList>
    </citation>
    <scope>NUCLEOTIDE SEQUENCE [LARGE SCALE GENOMIC DNA]</scope>
    <source>
        <strain evidence="2 3">ATCC 49844</strain>
    </source>
</reference>
<dbReference type="EMBL" id="JAJVCN010000003">
    <property type="protein sequence ID" value="MCE7007824.1"/>
    <property type="molecule type" value="Genomic_DNA"/>
</dbReference>